<protein>
    <submittedName>
        <fullName evidence="1">Uncharacterized protein</fullName>
    </submittedName>
</protein>
<dbReference type="AlphaFoldDB" id="A0A0F9JKX8"/>
<accession>A0A0F9JKX8</accession>
<name>A0A0F9JKX8_9ZZZZ</name>
<gene>
    <name evidence="1" type="ORF">LCGC14_1744680</name>
</gene>
<evidence type="ECO:0000313" key="1">
    <source>
        <dbReference type="EMBL" id="KKM06366.1"/>
    </source>
</evidence>
<dbReference type="EMBL" id="LAZR01016010">
    <property type="protein sequence ID" value="KKM06366.1"/>
    <property type="molecule type" value="Genomic_DNA"/>
</dbReference>
<comment type="caution">
    <text evidence="1">The sequence shown here is derived from an EMBL/GenBank/DDBJ whole genome shotgun (WGS) entry which is preliminary data.</text>
</comment>
<reference evidence="1" key="1">
    <citation type="journal article" date="2015" name="Nature">
        <title>Complex archaea that bridge the gap between prokaryotes and eukaryotes.</title>
        <authorList>
            <person name="Spang A."/>
            <person name="Saw J.H."/>
            <person name="Jorgensen S.L."/>
            <person name="Zaremba-Niedzwiedzka K."/>
            <person name="Martijn J."/>
            <person name="Lind A.E."/>
            <person name="van Eijk R."/>
            <person name="Schleper C."/>
            <person name="Guy L."/>
            <person name="Ettema T.J."/>
        </authorList>
    </citation>
    <scope>NUCLEOTIDE SEQUENCE</scope>
</reference>
<proteinExistence type="predicted"/>
<sequence>MASTKVVGNAGEVQVPTASAVHGIKSWTMDQVFDVGETTSFDDTGTKAFLPTVSGWTGTFEGYKVGAPLTIGTVTTITLEESQTALQLFSGAVIITGLHDTTAHDGIVTESYDFQGTAALAIPGA</sequence>
<organism evidence="1">
    <name type="scientific">marine sediment metagenome</name>
    <dbReference type="NCBI Taxonomy" id="412755"/>
    <lineage>
        <taxon>unclassified sequences</taxon>
        <taxon>metagenomes</taxon>
        <taxon>ecological metagenomes</taxon>
    </lineage>
</organism>